<evidence type="ECO:0000256" key="1">
    <source>
        <dbReference type="ARBA" id="ARBA00022737"/>
    </source>
</evidence>
<feature type="repeat" description="ANK" evidence="3">
    <location>
        <begin position="1401"/>
        <end position="1428"/>
    </location>
</feature>
<dbReference type="PROSITE" id="PS50297">
    <property type="entry name" value="ANK_REP_REGION"/>
    <property type="match status" value="9"/>
</dbReference>
<feature type="repeat" description="ANK" evidence="3">
    <location>
        <begin position="847"/>
        <end position="879"/>
    </location>
</feature>
<feature type="repeat" description="ANK" evidence="3">
    <location>
        <begin position="1074"/>
        <end position="1106"/>
    </location>
</feature>
<dbReference type="PROSITE" id="PS50088">
    <property type="entry name" value="ANK_REPEAT"/>
    <property type="match status" value="11"/>
</dbReference>
<dbReference type="SUPFAM" id="SSF52540">
    <property type="entry name" value="P-loop containing nucleoside triphosphate hydrolases"/>
    <property type="match status" value="1"/>
</dbReference>
<dbReference type="Gene3D" id="3.40.50.300">
    <property type="entry name" value="P-loop containing nucleotide triphosphate hydrolases"/>
    <property type="match status" value="1"/>
</dbReference>
<dbReference type="SMART" id="SM00248">
    <property type="entry name" value="ANK"/>
    <property type="match status" value="18"/>
</dbReference>
<dbReference type="Pfam" id="PF12796">
    <property type="entry name" value="Ank_2"/>
    <property type="match status" value="5"/>
</dbReference>
<feature type="repeat" description="ANK" evidence="3">
    <location>
        <begin position="814"/>
        <end position="846"/>
    </location>
</feature>
<dbReference type="InterPro" id="IPR027417">
    <property type="entry name" value="P-loop_NTPase"/>
</dbReference>
<dbReference type="Proteomes" id="UP000001294">
    <property type="component" value="Unassembled WGS sequence"/>
</dbReference>
<dbReference type="Gene3D" id="1.25.40.20">
    <property type="entry name" value="Ankyrin repeat-containing domain"/>
    <property type="match status" value="6"/>
</dbReference>
<dbReference type="Pfam" id="PF24883">
    <property type="entry name" value="NPHP3_N"/>
    <property type="match status" value="1"/>
</dbReference>
<evidence type="ECO:0000313" key="5">
    <source>
        <dbReference type="EMBL" id="EEA28824.1"/>
    </source>
</evidence>
<evidence type="ECO:0000256" key="3">
    <source>
        <dbReference type="PROSITE-ProRule" id="PRU00023"/>
    </source>
</evidence>
<protein>
    <submittedName>
        <fullName evidence="5">Ankyrin repeat-containing protein, putative</fullName>
    </submittedName>
</protein>
<feature type="repeat" description="ANK" evidence="3">
    <location>
        <begin position="615"/>
        <end position="647"/>
    </location>
</feature>
<reference evidence="6" key="1">
    <citation type="journal article" date="2015" name="Genome Announc.">
        <title>Genome sequence of the AIDS-associated pathogen Penicillium marneffei (ATCC18224) and its near taxonomic relative Talaromyces stipitatus (ATCC10500).</title>
        <authorList>
            <person name="Nierman W.C."/>
            <person name="Fedorova-Abrams N.D."/>
            <person name="Andrianopoulos A."/>
        </authorList>
    </citation>
    <scope>NUCLEOTIDE SEQUENCE [LARGE SCALE GENOMIC DNA]</scope>
    <source>
        <strain evidence="6">ATCC 18224 / CBS 334.59 / QM 7333</strain>
    </source>
</reference>
<sequence length="1599" mass="177816">MAEVLGLLSSIATLVELSAKIAGLSYSYAREVKNAPKTQKQYLQEVSALIEVLYRVEQAVADVTTTSTYKKVSLVHHEQDRNLLLTWIPKPNIPLRQKPSPCPGTGDWFLDSVAVQKWLSRPTELLWCHGPPGVGKSFLASVMIDHLLKERKQSSLVIYFFCDFSSQNQVKTIDILHYLLRQIIDQASGEMLSTFKDSCGDPNTLQTTTQVVELIALAASGQPIYLVLDGLDELKTPNELLWHILELVKSDIHILITSRDLPQIRKKMNTAIQLDIEPTESDLRLYVTSRLQESDFAEEVTKDSSLIDDILSKTGNIFLLSRLLLDELLDLVTFHQIRKALQRPPQGLQQGLEATLQRIDAQPRARKRLARRLLGWITIAERRLQLDEIVTAFAVEDGEELHPDNMPSPIILLQVCAGLVVLNKHDNTLGLVHAFAHEVLHVSLPEKEIHLDMARTCLRYLSLKPLVAGPCTSSTEMIKRFESLAFLEYSSKYWGQHAVLGDCEEGLEPLIMNLLDNPRLRNSAFQALEFRQEFAKTGVAEELFQSLPTNHEALHLAAYWDLTHIAGRILEAGAPPSPLDSHKWTPLHWACANNKFAVAELLINSRANVNAQDIQGWSPLFWGAFIGNIRMVRLLLSNGANHLVRSTLGWTALHWAISGGHTEIVKELLDHHSQSKSAEPAFHKMTMKQIDSYANATLPVDVASGGQDADIFTLLIDHLQTPGGMITDTKFNMIWEHERFDVPVSLNPWRTMTKGERINGRESNIPRFTGNYADKSEEWRSDPKKWKSVLLLSAIRDQQLSSVELLVKAGADVDYESALCVAACRQDPRYVQCLLKNGADPNIKNKFGRTALHEAVMNGFMETIAALLDGGADIDESVTQISGYRMKDSKNEIWLAGYTLKLSENGSTVLIQAGGFYQPISAIYKQRNSELATRITQLLLSRGASARLKDLSGRTALHYSMLRPHLPLIRLLIEAGCPVDAVDCNGSTPLHLLALRREEVLDMHELKETVQLLLNGKFENQQRNILDQPVRATSAGDGEPDSKRGNNSVLYKTIVREEIIGQYTQIKTVKGFDEGLTPLTMALQAGRWELVQVLLELGATFPAEFDLTPILDLAIQSVEPSITSLLLHHGAHPSPCAIIILAKSFVTRTTDAKTLEEKDTIAKNFKTILKKLVSAGADINFCQNEESPMTLVAKNGGSESVLNAFLNCGADFYTPSSKTFDPILTSALLGEAKDIAFLLDYAVAHPKEDHWSKHLIKVSNETDYIMRLCLCLQKADAINCTNNDGHTLLHLAAEQGHIALVTALVSCGAKIDIADDKGWLAIHSAGFAKQTAVLKFLLEQSTVLPTKMQEILNKDDNTSMKHTMLQVATMDANSDMVSFLLSVGMDPNSTFRYWEKEVPLLGYAAEYGYGDILSLLLHHGADVEKGDEYSWRPLHLACYNSHTEIAKILVEAGADVHAATVAWNNPNTKPTGIYKGDSWTGQPLHLAAMSGQTDIIKLLLEKRVDIHASTGVDANSSYHCPGHGPTALHLALDTGLFYSRRGQELDHGRLQIAQWLVERGAMVRSVIRKYSLQDILSFRDFPDLWDALVAGDRDEESNT</sequence>
<keyword evidence="2 3" id="KW-0040">ANK repeat</keyword>
<feature type="repeat" description="ANK" evidence="3">
    <location>
        <begin position="1429"/>
        <end position="1461"/>
    </location>
</feature>
<evidence type="ECO:0000259" key="4">
    <source>
        <dbReference type="Pfam" id="PF24883"/>
    </source>
</evidence>
<dbReference type="HOGENOM" id="CLU_000288_34_15_1"/>
<dbReference type="InterPro" id="IPR056884">
    <property type="entry name" value="NPHP3-like_N"/>
</dbReference>
<dbReference type="InterPro" id="IPR002110">
    <property type="entry name" value="Ankyrin_rpt"/>
</dbReference>
<dbReference type="PANTHER" id="PTHR24198:SF194">
    <property type="entry name" value="INVERSIN-A"/>
    <property type="match status" value="1"/>
</dbReference>
<dbReference type="InterPro" id="IPR036770">
    <property type="entry name" value="Ankyrin_rpt-contain_sf"/>
</dbReference>
<dbReference type="PhylomeDB" id="B6Q872"/>
<feature type="repeat" description="ANK" evidence="3">
    <location>
        <begin position="582"/>
        <end position="614"/>
    </location>
</feature>
<feature type="repeat" description="ANK" evidence="3">
    <location>
        <begin position="648"/>
        <end position="680"/>
    </location>
</feature>
<feature type="repeat" description="ANK" evidence="3">
    <location>
        <begin position="1284"/>
        <end position="1316"/>
    </location>
</feature>
<evidence type="ECO:0000313" key="6">
    <source>
        <dbReference type="Proteomes" id="UP000001294"/>
    </source>
</evidence>
<dbReference type="VEuPathDB" id="FungiDB:PMAA_036170"/>
<dbReference type="PRINTS" id="PR01415">
    <property type="entry name" value="ANKYRIN"/>
</dbReference>
<accession>B6Q872</accession>
<dbReference type="OrthoDB" id="426293at2759"/>
<dbReference type="PANTHER" id="PTHR24198">
    <property type="entry name" value="ANKYRIN REPEAT AND PROTEIN KINASE DOMAIN-CONTAINING PROTEIN"/>
    <property type="match status" value="1"/>
</dbReference>
<dbReference type="SUPFAM" id="SSF48403">
    <property type="entry name" value="Ankyrin repeat"/>
    <property type="match status" value="3"/>
</dbReference>
<keyword evidence="1" id="KW-0677">Repeat</keyword>
<organism evidence="5 6">
    <name type="scientific">Talaromyces marneffei (strain ATCC 18224 / CBS 334.59 / QM 7333)</name>
    <name type="common">Penicillium marneffei</name>
    <dbReference type="NCBI Taxonomy" id="441960"/>
    <lineage>
        <taxon>Eukaryota</taxon>
        <taxon>Fungi</taxon>
        <taxon>Dikarya</taxon>
        <taxon>Ascomycota</taxon>
        <taxon>Pezizomycotina</taxon>
        <taxon>Eurotiomycetes</taxon>
        <taxon>Eurotiomycetidae</taxon>
        <taxon>Eurotiales</taxon>
        <taxon>Trichocomaceae</taxon>
        <taxon>Talaromyces</taxon>
        <taxon>Talaromyces sect. Talaromyces</taxon>
    </lineage>
</organism>
<evidence type="ECO:0000256" key="2">
    <source>
        <dbReference type="ARBA" id="ARBA00023043"/>
    </source>
</evidence>
<feature type="domain" description="Nephrocystin 3-like N-terminal" evidence="4">
    <location>
        <begin position="104"/>
        <end position="259"/>
    </location>
</feature>
<gene>
    <name evidence="5" type="ORF">PMAA_036170</name>
</gene>
<dbReference type="Pfam" id="PF00023">
    <property type="entry name" value="Ank"/>
    <property type="match status" value="1"/>
</dbReference>
<keyword evidence="6" id="KW-1185">Reference proteome</keyword>
<feature type="repeat" description="ANK" evidence="3">
    <location>
        <begin position="1483"/>
        <end position="1511"/>
    </location>
</feature>
<dbReference type="EMBL" id="DS995899">
    <property type="protein sequence ID" value="EEA28824.1"/>
    <property type="molecule type" value="Genomic_DNA"/>
</dbReference>
<name>B6Q872_TALMQ</name>
<feature type="repeat" description="ANK" evidence="3">
    <location>
        <begin position="952"/>
        <end position="984"/>
    </location>
</feature>
<proteinExistence type="predicted"/>